<dbReference type="Pfam" id="PF22933">
    <property type="entry name" value="ComC_SSD"/>
    <property type="match status" value="1"/>
</dbReference>
<comment type="caution">
    <text evidence="5">The sequence shown here is derived from an EMBL/GenBank/DDBJ whole genome shotgun (WGS) entry which is preliminary data.</text>
</comment>
<dbReference type="Pfam" id="PF11912">
    <property type="entry name" value="CfaA_B_C"/>
    <property type="match status" value="1"/>
</dbReference>
<feature type="signal peptide" evidence="3">
    <location>
        <begin position="1"/>
        <end position="16"/>
    </location>
</feature>
<keyword evidence="2" id="KW-0812">Transmembrane</keyword>
<accession>A0AAN7TZT5</accession>
<feature type="disulfide bond" evidence="1">
    <location>
        <begin position="744"/>
        <end position="754"/>
    </location>
</feature>
<dbReference type="InterPro" id="IPR021837">
    <property type="entry name" value="CfaA/B/C"/>
</dbReference>
<dbReference type="InterPro" id="IPR053331">
    <property type="entry name" value="EGF-like_comC"/>
</dbReference>
<dbReference type="Proteomes" id="UP001344447">
    <property type="component" value="Unassembled WGS sequence"/>
</dbReference>
<dbReference type="InterPro" id="IPR000742">
    <property type="entry name" value="EGF"/>
</dbReference>
<feature type="transmembrane region" description="Helical" evidence="2">
    <location>
        <begin position="1175"/>
        <end position="1199"/>
    </location>
</feature>
<evidence type="ECO:0000256" key="1">
    <source>
        <dbReference type="PROSITE-ProRule" id="PRU00076"/>
    </source>
</evidence>
<feature type="domain" description="EGF-like" evidence="4">
    <location>
        <begin position="896"/>
        <end position="929"/>
    </location>
</feature>
<evidence type="ECO:0000256" key="3">
    <source>
        <dbReference type="SAM" id="SignalP"/>
    </source>
</evidence>
<dbReference type="InterPro" id="IPR054484">
    <property type="entry name" value="ComC_SSD"/>
</dbReference>
<feature type="disulfide bond" evidence="1">
    <location>
        <begin position="763"/>
        <end position="772"/>
    </location>
</feature>
<comment type="caution">
    <text evidence="1">Lacks conserved residue(s) required for the propagation of feature annotation.</text>
</comment>
<dbReference type="PANTHER" id="PTHR24032">
    <property type="entry name" value="EGF-LIKE DOMAIN-CONTAINING PROTEIN-RELATED-RELATED"/>
    <property type="match status" value="1"/>
</dbReference>
<evidence type="ECO:0000313" key="5">
    <source>
        <dbReference type="EMBL" id="KAK5579117.1"/>
    </source>
</evidence>
<dbReference type="EMBL" id="JAVFKY010000003">
    <property type="protein sequence ID" value="KAK5579117.1"/>
    <property type="molecule type" value="Genomic_DNA"/>
</dbReference>
<keyword evidence="2" id="KW-1133">Transmembrane helix</keyword>
<dbReference type="PROSITE" id="PS50026">
    <property type="entry name" value="EGF_3"/>
    <property type="match status" value="2"/>
</dbReference>
<feature type="disulfide bond" evidence="1">
    <location>
        <begin position="900"/>
        <end position="910"/>
    </location>
</feature>
<feature type="domain" description="EGF-like" evidence="4">
    <location>
        <begin position="740"/>
        <end position="773"/>
    </location>
</feature>
<keyword evidence="1" id="KW-1015">Disulfide bond</keyword>
<evidence type="ECO:0000313" key="6">
    <source>
        <dbReference type="Proteomes" id="UP001344447"/>
    </source>
</evidence>
<feature type="chain" id="PRO_5042859936" description="EGF-like domain-containing protein" evidence="3">
    <location>
        <begin position="17"/>
        <end position="1216"/>
    </location>
</feature>
<evidence type="ECO:0000256" key="2">
    <source>
        <dbReference type="SAM" id="Phobius"/>
    </source>
</evidence>
<sequence length="1216" mass="134717">MKFILVLLLVFVCVRSQLINYTPYSDDCSSIVSGVGFGLLSMTCLQNTTTGSIFSFNLYESTYVNISSSHWGYCDDPVATQIFKLDSCGYYPYSKTNYYVYESDQPQIPSNSYIIEQYDSTCENRQNYWYAPNGTVVVDFKQNLSTTYLCVSTQPFTNVCTDAMDRMYLNIIVFLFLTTIIKAQNDLSCIDRFVKGIGQVSLFSTNPSPTINEYCFKGNLIKCNNGFVTDINIDSANSSFILDSNYLNCFSKLVNFQLSNFILDDKIFYSPITSQSLDTFIVINPNISSFSLSQQIKLNMSNFKIIFIDTTIVSPINLSYLQIVKNSITIDQENSKIKFINDKSQIKLPPLYISVSDIPDLTNVEIDTLQLTVGTSSKGFNASSVENFKTFENVKNLVYESGYNAYPYEIQSISNNKMESLEMKLSINNALDRLFDFSNFSSLIKLRFSNSLNLFYNSNIPIGVYPPNLNEFSFDGNSLANFPNLDLIKSPFVDLNKNSFQSLTNPFKSSVIKKLDLSNNLNIANTIDDSYCQTIVILNNNSMSGVLPECIKCHLSDTTIAGWYSGNKYDLTPSIGCSSIIPKMKISNGNTYLYGSNLGFLSSAIISIPSINFIIDTPSISFYSPHYTTSTLFNISITSSGSNRQFTVSNDPYYPTPKTITFKTTLQVEFNGVYFTYDKSITNITIDSIQCNPVEVDFYRILCNLSSIVQHSSNIPVTLVIGNLSSSLILKSSNVGIPNPIENCKDSCNRAGSCNFETLKCQCDQNHLGDNCEIKAIPCVDPTCGGIGVCDKTIGQCDCGLINTGNSCELPAHWVSSIEPPGESGGVVLLSGYFSNQHVNLSVIIGGKPCNISLSSPPTISNITCSIGPGTGIKNITVIQNTVSWSSNSMFQYYNGNFRCPNDCSNHGTCNSNTGICTCTGEWASFDCSSKSNQQSNTTIDNGSATINNQDTTYSISIYKLIEVDYNGKVIKEFNFTNNLTWDKTVVNSTTGNSKIIKYNKHIQTNDSSSVNVSTNITTTFEEVGQSGERSFAGVNFQLEKGSVKLSISITNYPFKNYLNTLQLVLKSNTASNKNGCGDDNDTNLEKNQSENSQLDYISIKKGDKVLKGRFINRIISDNKSTFITSSINQSETSSDEIFVTLNLPHCIKECLLDPDFSVLVDPNFSSSCGTSRKWVIPVAVVVSVVGAFALVILVVVLYKKNRIYIQIRLKTIRDK</sequence>
<proteinExistence type="predicted"/>
<keyword evidence="6" id="KW-1185">Reference proteome</keyword>
<organism evidence="5 6">
    <name type="scientific">Dictyostelium firmibasis</name>
    <dbReference type="NCBI Taxonomy" id="79012"/>
    <lineage>
        <taxon>Eukaryota</taxon>
        <taxon>Amoebozoa</taxon>
        <taxon>Evosea</taxon>
        <taxon>Eumycetozoa</taxon>
        <taxon>Dictyostelia</taxon>
        <taxon>Dictyosteliales</taxon>
        <taxon>Dictyosteliaceae</taxon>
        <taxon>Dictyostelium</taxon>
    </lineage>
</organism>
<dbReference type="PROSITE" id="PS00022">
    <property type="entry name" value="EGF_1"/>
    <property type="match status" value="2"/>
</dbReference>
<dbReference type="CDD" id="cd00603">
    <property type="entry name" value="IPT_PCSR"/>
    <property type="match status" value="1"/>
</dbReference>
<keyword evidence="3" id="KW-0732">Signal</keyword>
<dbReference type="PANTHER" id="PTHR24032:SF74">
    <property type="entry name" value="EGF-LIKE DOMAIN-CONTAINING PROTEIN"/>
    <property type="match status" value="1"/>
</dbReference>
<reference evidence="5 6" key="1">
    <citation type="submission" date="2023-11" db="EMBL/GenBank/DDBJ databases">
        <title>Dfirmibasis_genome.</title>
        <authorList>
            <person name="Edelbroek B."/>
            <person name="Kjellin J."/>
            <person name="Jerlstrom-Hultqvist J."/>
            <person name="Soderbom F."/>
        </authorList>
    </citation>
    <scope>NUCLEOTIDE SEQUENCE [LARGE SCALE GENOMIC DNA]</scope>
    <source>
        <strain evidence="5 6">TNS-C-14</strain>
    </source>
</reference>
<evidence type="ECO:0000259" key="4">
    <source>
        <dbReference type="PROSITE" id="PS50026"/>
    </source>
</evidence>
<dbReference type="AlphaFoldDB" id="A0AAN7TZT5"/>
<keyword evidence="1" id="KW-0245">EGF-like domain</keyword>
<keyword evidence="2" id="KW-0472">Membrane</keyword>
<protein>
    <recommendedName>
        <fullName evidence="4">EGF-like domain-containing protein</fullName>
    </recommendedName>
</protein>
<feature type="disulfide bond" evidence="1">
    <location>
        <begin position="919"/>
        <end position="928"/>
    </location>
</feature>
<gene>
    <name evidence="5" type="ORF">RB653_008796</name>
</gene>
<name>A0AAN7TZT5_9MYCE</name>